<feature type="domain" description="LysM" evidence="4">
    <location>
        <begin position="174"/>
        <end position="218"/>
    </location>
</feature>
<proteinExistence type="inferred from homology"/>
<dbReference type="CDD" id="cd06583">
    <property type="entry name" value="PGRP"/>
    <property type="match status" value="1"/>
</dbReference>
<comment type="caution">
    <text evidence="5">The sequence shown here is derived from an EMBL/GenBank/DDBJ whole genome shotgun (WGS) entry which is preliminary data.</text>
</comment>
<dbReference type="SMART" id="SM00257">
    <property type="entry name" value="LysM"/>
    <property type="match status" value="1"/>
</dbReference>
<protein>
    <recommendedName>
        <fullName evidence="3">Autolysin</fullName>
    </recommendedName>
    <alternativeName>
        <fullName evidence="2">Cell wall hydrolase</fullName>
    </alternativeName>
</protein>
<evidence type="ECO:0000313" key="6">
    <source>
        <dbReference type="Proteomes" id="UP001224359"/>
    </source>
</evidence>
<evidence type="ECO:0000259" key="4">
    <source>
        <dbReference type="PROSITE" id="PS51782"/>
    </source>
</evidence>
<dbReference type="InterPro" id="IPR002502">
    <property type="entry name" value="Amidase_domain"/>
</dbReference>
<dbReference type="Proteomes" id="UP001224359">
    <property type="component" value="Unassembled WGS sequence"/>
</dbReference>
<evidence type="ECO:0000256" key="3">
    <source>
        <dbReference type="ARBA" id="ARBA00032390"/>
    </source>
</evidence>
<dbReference type="PANTHER" id="PTHR11022:SF41">
    <property type="entry name" value="PEPTIDOGLYCAN-RECOGNITION PROTEIN LC-RELATED"/>
    <property type="match status" value="1"/>
</dbReference>
<dbReference type="SMART" id="SM00644">
    <property type="entry name" value="Ami_2"/>
    <property type="match status" value="1"/>
</dbReference>
<evidence type="ECO:0000256" key="2">
    <source>
        <dbReference type="ARBA" id="ARBA00030881"/>
    </source>
</evidence>
<gene>
    <name evidence="5" type="ORF">J2S77_000913</name>
</gene>
<dbReference type="InterPro" id="IPR015510">
    <property type="entry name" value="PGRP"/>
</dbReference>
<dbReference type="RefSeq" id="WP_306975061.1">
    <property type="nucleotide sequence ID" value="NZ_JAUSTQ010000003.1"/>
</dbReference>
<dbReference type="InterPro" id="IPR036505">
    <property type="entry name" value="Amidase/PGRP_sf"/>
</dbReference>
<dbReference type="InterPro" id="IPR018392">
    <property type="entry name" value="LysM"/>
</dbReference>
<accession>A0ABT9VDA6</accession>
<comment type="similarity">
    <text evidence="1">Belongs to the N-acetylmuramoyl-L-alanine amidase 2 family.</text>
</comment>
<reference evidence="5 6" key="1">
    <citation type="submission" date="2023-07" db="EMBL/GenBank/DDBJ databases">
        <title>Genomic Encyclopedia of Type Strains, Phase IV (KMG-IV): sequencing the most valuable type-strain genomes for metagenomic binning, comparative biology and taxonomic classification.</title>
        <authorList>
            <person name="Goeker M."/>
        </authorList>
    </citation>
    <scope>NUCLEOTIDE SEQUENCE [LARGE SCALE GENOMIC DNA]</scope>
    <source>
        <strain evidence="5 6">DSM 16460</strain>
    </source>
</reference>
<dbReference type="CDD" id="cd00118">
    <property type="entry name" value="LysM"/>
    <property type="match status" value="1"/>
</dbReference>
<dbReference type="SUPFAM" id="SSF54106">
    <property type="entry name" value="LysM domain"/>
    <property type="match status" value="1"/>
</dbReference>
<dbReference type="Gene3D" id="3.40.80.10">
    <property type="entry name" value="Peptidoglycan recognition protein-like"/>
    <property type="match status" value="1"/>
</dbReference>
<dbReference type="PANTHER" id="PTHR11022">
    <property type="entry name" value="PEPTIDOGLYCAN RECOGNITION PROTEIN"/>
    <property type="match status" value="1"/>
</dbReference>
<keyword evidence="6" id="KW-1185">Reference proteome</keyword>
<dbReference type="EMBL" id="JAUSTQ010000003">
    <property type="protein sequence ID" value="MDQ0158949.1"/>
    <property type="molecule type" value="Genomic_DNA"/>
</dbReference>
<organism evidence="5 6">
    <name type="scientific">Alkalibacillus salilacus</name>
    <dbReference type="NCBI Taxonomy" id="284582"/>
    <lineage>
        <taxon>Bacteria</taxon>
        <taxon>Bacillati</taxon>
        <taxon>Bacillota</taxon>
        <taxon>Bacilli</taxon>
        <taxon>Bacillales</taxon>
        <taxon>Bacillaceae</taxon>
        <taxon>Alkalibacillus</taxon>
    </lineage>
</organism>
<name>A0ABT9VDA6_9BACI</name>
<dbReference type="SMART" id="SM00701">
    <property type="entry name" value="PGRP"/>
    <property type="match status" value="1"/>
</dbReference>
<dbReference type="Gene3D" id="1.10.101.10">
    <property type="entry name" value="PGBD-like superfamily/PGBD"/>
    <property type="match status" value="1"/>
</dbReference>
<dbReference type="PROSITE" id="PS51782">
    <property type="entry name" value="LYSM"/>
    <property type="match status" value="1"/>
</dbReference>
<sequence length="340" mass="37872">MAGQLDIPKFVDYRNEVKRHSNKTFPVLDVKDKTTIAIHHSLTKQGKDGSNAEDYARYHVDTHGWPSIGYSYVIEEDGTIKWVNDIELRTYHVGNHNNYAVGVCLTGDFRSEEPTDAQKESLRHLVSALQSQYPHIKYVKGHNEFSGYEWKQCPMFDYKAVLNQGEPKAPVPAGKHEIQEGDTLWSIAKGKDFDVDDLKKVNADIKPTQLKVGDVVKLPNSSDEQVDEKPKANLKIDGKWGKLTTRALQRYLGTPIDSVISNQVRNHVTAQIVSGITFGDGGSLVIRALQKLIGAKEDGYLGPKTIEALQQYLGTVVDGKLSDPSLVVETLQRALNEGSF</sequence>
<evidence type="ECO:0000313" key="5">
    <source>
        <dbReference type="EMBL" id="MDQ0158949.1"/>
    </source>
</evidence>
<dbReference type="InterPro" id="IPR036779">
    <property type="entry name" value="LysM_dom_sf"/>
</dbReference>
<dbReference type="Pfam" id="PF01510">
    <property type="entry name" value="Amidase_2"/>
    <property type="match status" value="1"/>
</dbReference>
<dbReference type="Gene3D" id="3.10.350.10">
    <property type="entry name" value="LysM domain"/>
    <property type="match status" value="1"/>
</dbReference>
<dbReference type="InterPro" id="IPR006619">
    <property type="entry name" value="PGRP_domain_met/bac"/>
</dbReference>
<dbReference type="SUPFAM" id="SSF55846">
    <property type="entry name" value="N-acetylmuramoyl-L-alanine amidase-like"/>
    <property type="match status" value="1"/>
</dbReference>
<dbReference type="Pfam" id="PF01476">
    <property type="entry name" value="LysM"/>
    <property type="match status" value="1"/>
</dbReference>
<evidence type="ECO:0000256" key="1">
    <source>
        <dbReference type="ARBA" id="ARBA00007553"/>
    </source>
</evidence>
<dbReference type="InterPro" id="IPR036366">
    <property type="entry name" value="PGBDSf"/>
</dbReference>